<dbReference type="Pfam" id="PF02453">
    <property type="entry name" value="Reticulon"/>
    <property type="match status" value="1"/>
</dbReference>
<dbReference type="GO" id="GO:0005789">
    <property type="term" value="C:endoplasmic reticulum membrane"/>
    <property type="evidence" value="ECO:0007669"/>
    <property type="project" value="UniProtKB-SubCell"/>
</dbReference>
<dbReference type="Proteomes" id="UP001212841">
    <property type="component" value="Unassembled WGS sequence"/>
</dbReference>
<dbReference type="InterPro" id="IPR003388">
    <property type="entry name" value="Reticulon"/>
</dbReference>
<keyword evidence="4 6" id="KW-1133">Transmembrane helix</keyword>
<dbReference type="PROSITE" id="PS50845">
    <property type="entry name" value="RETICULON"/>
    <property type="match status" value="1"/>
</dbReference>
<evidence type="ECO:0000256" key="6">
    <source>
        <dbReference type="RuleBase" id="RU363132"/>
    </source>
</evidence>
<comment type="caution">
    <text evidence="9">The sequence shown here is derived from an EMBL/GenBank/DDBJ whole genome shotgun (WGS) entry which is preliminary data.</text>
</comment>
<comment type="subcellular location">
    <subcellularLocation>
        <location evidence="1 6">Endoplasmic reticulum membrane</location>
        <topology evidence="1 6">Multi-pass membrane protein</topology>
    </subcellularLocation>
</comment>
<dbReference type="EMBL" id="JADGJD010000148">
    <property type="protein sequence ID" value="KAJ3054256.1"/>
    <property type="molecule type" value="Genomic_DNA"/>
</dbReference>
<evidence type="ECO:0000256" key="1">
    <source>
        <dbReference type="ARBA" id="ARBA00004477"/>
    </source>
</evidence>
<keyword evidence="10" id="KW-1185">Reference proteome</keyword>
<keyword evidence="3 6" id="KW-0256">Endoplasmic reticulum</keyword>
<name>A0AAD5SIW3_9FUNG</name>
<feature type="transmembrane region" description="Helical" evidence="6">
    <location>
        <begin position="211"/>
        <end position="233"/>
    </location>
</feature>
<feature type="region of interest" description="Disordered" evidence="7">
    <location>
        <begin position="1"/>
        <end position="69"/>
    </location>
</feature>
<feature type="transmembrane region" description="Helical" evidence="6">
    <location>
        <begin position="92"/>
        <end position="109"/>
    </location>
</feature>
<evidence type="ECO:0000256" key="4">
    <source>
        <dbReference type="ARBA" id="ARBA00022989"/>
    </source>
</evidence>
<proteinExistence type="predicted"/>
<keyword evidence="5 6" id="KW-0472">Membrane</keyword>
<feature type="domain" description="Reticulon" evidence="8">
    <location>
        <begin position="82"/>
        <end position="287"/>
    </location>
</feature>
<evidence type="ECO:0000259" key="8">
    <source>
        <dbReference type="PROSITE" id="PS50845"/>
    </source>
</evidence>
<organism evidence="9 10">
    <name type="scientific">Rhizophlyctis rosea</name>
    <dbReference type="NCBI Taxonomy" id="64517"/>
    <lineage>
        <taxon>Eukaryota</taxon>
        <taxon>Fungi</taxon>
        <taxon>Fungi incertae sedis</taxon>
        <taxon>Chytridiomycota</taxon>
        <taxon>Chytridiomycota incertae sedis</taxon>
        <taxon>Chytridiomycetes</taxon>
        <taxon>Rhizophlyctidales</taxon>
        <taxon>Rhizophlyctidaceae</taxon>
        <taxon>Rhizophlyctis</taxon>
    </lineage>
</organism>
<evidence type="ECO:0000313" key="9">
    <source>
        <dbReference type="EMBL" id="KAJ3054256.1"/>
    </source>
</evidence>
<dbReference type="AlphaFoldDB" id="A0AAD5SIW3"/>
<evidence type="ECO:0000256" key="3">
    <source>
        <dbReference type="ARBA" id="ARBA00022824"/>
    </source>
</evidence>
<evidence type="ECO:0000256" key="2">
    <source>
        <dbReference type="ARBA" id="ARBA00022692"/>
    </source>
</evidence>
<reference evidence="9" key="1">
    <citation type="submission" date="2020-05" db="EMBL/GenBank/DDBJ databases">
        <title>Phylogenomic resolution of chytrid fungi.</title>
        <authorList>
            <person name="Stajich J.E."/>
            <person name="Amses K."/>
            <person name="Simmons R."/>
            <person name="Seto K."/>
            <person name="Myers J."/>
            <person name="Bonds A."/>
            <person name="Quandt C.A."/>
            <person name="Barry K."/>
            <person name="Liu P."/>
            <person name="Grigoriev I."/>
            <person name="Longcore J.E."/>
            <person name="James T.Y."/>
        </authorList>
    </citation>
    <scope>NUCLEOTIDE SEQUENCE</scope>
    <source>
        <strain evidence="9">JEL0318</strain>
    </source>
</reference>
<gene>
    <name evidence="9" type="ORF">HK097_002241</name>
</gene>
<sequence length="287" mass="30762">MASDSLPIPVSPPASPAKPEEERPKAAEPVVAAEPEEPSPPPAEAAPQVGPGATPPATPTKKSSKKEVTEADRKAAAIAARVRSILLWENPIHSGIALSSILATIYLLSHYSPVRIISFVTAVVLAFNVVFVNAWVHTHRLFTDVSKDGVKKPPTTWYLDNTNRNVLHSKQLHVYADLFADVFNVSVGQFASLIAVDNNARSIEALFGSLALYWLSGLLSGWTLLTTIVILSFTAPPIYIANKGVIDEQVGHAQAVASTQFKTADSKVKSVFGKLGLGKGKKVKKEE</sequence>
<accession>A0AAD5SIW3</accession>
<feature type="transmembrane region" description="Helical" evidence="6">
    <location>
        <begin position="116"/>
        <end position="136"/>
    </location>
</feature>
<protein>
    <recommendedName>
        <fullName evidence="6">Reticulon-like protein</fullName>
    </recommendedName>
</protein>
<evidence type="ECO:0000313" key="10">
    <source>
        <dbReference type="Proteomes" id="UP001212841"/>
    </source>
</evidence>
<evidence type="ECO:0000256" key="7">
    <source>
        <dbReference type="SAM" id="MobiDB-lite"/>
    </source>
</evidence>
<keyword evidence="2 6" id="KW-0812">Transmembrane</keyword>
<evidence type="ECO:0000256" key="5">
    <source>
        <dbReference type="ARBA" id="ARBA00023136"/>
    </source>
</evidence>